<keyword evidence="1" id="KW-0805">Transcription regulation</keyword>
<dbReference type="RefSeq" id="WP_402074830.1">
    <property type="nucleotide sequence ID" value="NZ_JBIVGG010000013.1"/>
</dbReference>
<dbReference type="InterPro" id="IPR018060">
    <property type="entry name" value="HTH_AraC"/>
</dbReference>
<comment type="caution">
    <text evidence="4">The sequence shown here is derived from an EMBL/GenBank/DDBJ whole genome shotgun (WGS) entry which is preliminary data.</text>
</comment>
<evidence type="ECO:0000313" key="5">
    <source>
        <dbReference type="Proteomes" id="UP001617511"/>
    </source>
</evidence>
<dbReference type="Gene3D" id="1.10.10.60">
    <property type="entry name" value="Homeodomain-like"/>
    <property type="match status" value="1"/>
</dbReference>
<evidence type="ECO:0000256" key="1">
    <source>
        <dbReference type="ARBA" id="ARBA00023015"/>
    </source>
</evidence>
<sequence length="124" mass="12447">MRTLTRAARDAGRPGARRVIGECRLLGARRLLGPARWRARAVAAQLHFSGPAGFGRFFRHHTGLTPVAWAVQAVTAAASSATTPTAPSASTANATPAAVTCASPEAVAASATCAATASTIGPAA</sequence>
<evidence type="ECO:0000259" key="3">
    <source>
        <dbReference type="PROSITE" id="PS01124"/>
    </source>
</evidence>
<feature type="domain" description="HTH araC/xylS-type" evidence="3">
    <location>
        <begin position="1"/>
        <end position="72"/>
    </location>
</feature>
<dbReference type="PROSITE" id="PS01124">
    <property type="entry name" value="HTH_ARAC_FAMILY_2"/>
    <property type="match status" value="1"/>
</dbReference>
<keyword evidence="5" id="KW-1185">Reference proteome</keyword>
<organism evidence="4 5">
    <name type="scientific">Streptomyces iakyrus</name>
    <dbReference type="NCBI Taxonomy" id="68219"/>
    <lineage>
        <taxon>Bacteria</taxon>
        <taxon>Bacillati</taxon>
        <taxon>Actinomycetota</taxon>
        <taxon>Actinomycetes</taxon>
        <taxon>Kitasatosporales</taxon>
        <taxon>Streptomycetaceae</taxon>
        <taxon>Streptomyces</taxon>
    </lineage>
</organism>
<dbReference type="InterPro" id="IPR009057">
    <property type="entry name" value="Homeodomain-like_sf"/>
</dbReference>
<evidence type="ECO:0000256" key="2">
    <source>
        <dbReference type="ARBA" id="ARBA00023163"/>
    </source>
</evidence>
<name>A0ABW8FL40_9ACTN</name>
<evidence type="ECO:0000313" key="4">
    <source>
        <dbReference type="EMBL" id="MFJ4082784.1"/>
    </source>
</evidence>
<keyword evidence="2" id="KW-0804">Transcription</keyword>
<dbReference type="SUPFAM" id="SSF46689">
    <property type="entry name" value="Homeodomain-like"/>
    <property type="match status" value="1"/>
</dbReference>
<protein>
    <submittedName>
        <fullName evidence="4">Helix-turn-helix domain-containing protein</fullName>
    </submittedName>
</protein>
<accession>A0ABW8FL40</accession>
<reference evidence="4 5" key="1">
    <citation type="submission" date="2024-10" db="EMBL/GenBank/DDBJ databases">
        <title>The Natural Products Discovery Center: Release of the First 8490 Sequenced Strains for Exploring Actinobacteria Biosynthetic Diversity.</title>
        <authorList>
            <person name="Kalkreuter E."/>
            <person name="Kautsar S.A."/>
            <person name="Yang D."/>
            <person name="Bader C.D."/>
            <person name="Teijaro C.N."/>
            <person name="Fluegel L."/>
            <person name="Davis C.M."/>
            <person name="Simpson J.R."/>
            <person name="Lauterbach L."/>
            <person name="Steele A.D."/>
            <person name="Gui C."/>
            <person name="Meng S."/>
            <person name="Li G."/>
            <person name="Viehrig K."/>
            <person name="Ye F."/>
            <person name="Su P."/>
            <person name="Kiefer A.F."/>
            <person name="Nichols A."/>
            <person name="Cepeda A.J."/>
            <person name="Yan W."/>
            <person name="Fan B."/>
            <person name="Jiang Y."/>
            <person name="Adhikari A."/>
            <person name="Zheng C.-J."/>
            <person name="Schuster L."/>
            <person name="Cowan T.M."/>
            <person name="Smanski M.J."/>
            <person name="Chevrette M.G."/>
            <person name="De Carvalho L.P.S."/>
            <person name="Shen B."/>
        </authorList>
    </citation>
    <scope>NUCLEOTIDE SEQUENCE [LARGE SCALE GENOMIC DNA]</scope>
    <source>
        <strain evidence="4 5">NPDC089932</strain>
    </source>
</reference>
<dbReference type="Pfam" id="PF12833">
    <property type="entry name" value="HTH_18"/>
    <property type="match status" value="1"/>
</dbReference>
<dbReference type="EMBL" id="JBIVGG010000013">
    <property type="protein sequence ID" value="MFJ4082784.1"/>
    <property type="molecule type" value="Genomic_DNA"/>
</dbReference>
<gene>
    <name evidence="4" type="ORF">ACIP2Z_27965</name>
</gene>
<proteinExistence type="predicted"/>
<dbReference type="Proteomes" id="UP001617511">
    <property type="component" value="Unassembled WGS sequence"/>
</dbReference>